<name>A0A916W3E5_9HYPH</name>
<feature type="transmembrane region" description="Helical" evidence="7">
    <location>
        <begin position="85"/>
        <end position="104"/>
    </location>
</feature>
<dbReference type="OrthoDB" id="9807274at2"/>
<dbReference type="GO" id="GO:0022857">
    <property type="term" value="F:transmembrane transporter activity"/>
    <property type="evidence" value="ECO:0007669"/>
    <property type="project" value="InterPro"/>
</dbReference>
<feature type="transmembrane region" description="Helical" evidence="7">
    <location>
        <begin position="169"/>
        <end position="193"/>
    </location>
</feature>
<dbReference type="PRINTS" id="PR01036">
    <property type="entry name" value="TCRTETB"/>
</dbReference>
<dbReference type="InterPro" id="IPR020846">
    <property type="entry name" value="MFS_dom"/>
</dbReference>
<feature type="transmembrane region" description="Helical" evidence="7">
    <location>
        <begin position="110"/>
        <end position="131"/>
    </location>
</feature>
<gene>
    <name evidence="9" type="ORF">GCM10011499_36320</name>
</gene>
<evidence type="ECO:0000259" key="8">
    <source>
        <dbReference type="PROSITE" id="PS50850"/>
    </source>
</evidence>
<dbReference type="CDD" id="cd17321">
    <property type="entry name" value="MFS_MMR_MDR_like"/>
    <property type="match status" value="1"/>
</dbReference>
<dbReference type="PANTHER" id="PTHR42718:SF47">
    <property type="entry name" value="METHYL VIOLOGEN RESISTANCE PROTEIN SMVA"/>
    <property type="match status" value="1"/>
</dbReference>
<feature type="transmembrane region" description="Helical" evidence="7">
    <location>
        <begin position="231"/>
        <end position="252"/>
    </location>
</feature>
<keyword evidence="10" id="KW-1185">Reference proteome</keyword>
<keyword evidence="4 7" id="KW-0812">Transmembrane</keyword>
<dbReference type="EMBL" id="BMKB01000009">
    <property type="protein sequence ID" value="GGA62708.1"/>
    <property type="molecule type" value="Genomic_DNA"/>
</dbReference>
<dbReference type="GO" id="GO:0005886">
    <property type="term" value="C:plasma membrane"/>
    <property type="evidence" value="ECO:0007669"/>
    <property type="project" value="UniProtKB-SubCell"/>
</dbReference>
<feature type="transmembrane region" description="Helical" evidence="7">
    <location>
        <begin position="362"/>
        <end position="388"/>
    </location>
</feature>
<organism evidence="9 10">
    <name type="scientific">Pelagibacterium lentulum</name>
    <dbReference type="NCBI Taxonomy" id="2029865"/>
    <lineage>
        <taxon>Bacteria</taxon>
        <taxon>Pseudomonadati</taxon>
        <taxon>Pseudomonadota</taxon>
        <taxon>Alphaproteobacteria</taxon>
        <taxon>Hyphomicrobiales</taxon>
        <taxon>Devosiaceae</taxon>
        <taxon>Pelagibacterium</taxon>
    </lineage>
</organism>
<feature type="transmembrane region" description="Helical" evidence="7">
    <location>
        <begin position="205"/>
        <end position="225"/>
    </location>
</feature>
<evidence type="ECO:0000256" key="6">
    <source>
        <dbReference type="ARBA" id="ARBA00023136"/>
    </source>
</evidence>
<accession>A0A916W3E5</accession>
<dbReference type="RefSeq" id="WP_127071260.1">
    <property type="nucleotide sequence ID" value="NZ_BMKB01000009.1"/>
</dbReference>
<protein>
    <submittedName>
        <fullName evidence="9">MFS transporter</fullName>
    </submittedName>
</protein>
<feature type="domain" description="Major facilitator superfamily (MFS) profile" evidence="8">
    <location>
        <begin position="19"/>
        <end position="495"/>
    </location>
</feature>
<keyword evidence="3" id="KW-1003">Cell membrane</keyword>
<evidence type="ECO:0000256" key="5">
    <source>
        <dbReference type="ARBA" id="ARBA00022989"/>
    </source>
</evidence>
<evidence type="ECO:0000256" key="4">
    <source>
        <dbReference type="ARBA" id="ARBA00022692"/>
    </source>
</evidence>
<evidence type="ECO:0000256" key="3">
    <source>
        <dbReference type="ARBA" id="ARBA00022475"/>
    </source>
</evidence>
<feature type="transmembrane region" description="Helical" evidence="7">
    <location>
        <begin position="264"/>
        <end position="294"/>
    </location>
</feature>
<dbReference type="InterPro" id="IPR011701">
    <property type="entry name" value="MFS"/>
</dbReference>
<proteinExistence type="predicted"/>
<evidence type="ECO:0000313" key="10">
    <source>
        <dbReference type="Proteomes" id="UP000596977"/>
    </source>
</evidence>
<dbReference type="AlphaFoldDB" id="A0A916W3E5"/>
<feature type="transmembrane region" description="Helical" evidence="7">
    <location>
        <begin position="143"/>
        <end position="163"/>
    </location>
</feature>
<evidence type="ECO:0000256" key="1">
    <source>
        <dbReference type="ARBA" id="ARBA00004651"/>
    </source>
</evidence>
<dbReference type="PROSITE" id="PS50850">
    <property type="entry name" value="MFS"/>
    <property type="match status" value="1"/>
</dbReference>
<feature type="transmembrane region" description="Helical" evidence="7">
    <location>
        <begin position="336"/>
        <end position="356"/>
    </location>
</feature>
<reference evidence="9 10" key="1">
    <citation type="journal article" date="2014" name="Int. J. Syst. Evol. Microbiol.">
        <title>Complete genome sequence of Corynebacterium casei LMG S-19264T (=DSM 44701T), isolated from a smear-ripened cheese.</title>
        <authorList>
            <consortium name="US DOE Joint Genome Institute (JGI-PGF)"/>
            <person name="Walter F."/>
            <person name="Albersmeier A."/>
            <person name="Kalinowski J."/>
            <person name="Ruckert C."/>
        </authorList>
    </citation>
    <scope>NUCLEOTIDE SEQUENCE [LARGE SCALE GENOMIC DNA]</scope>
    <source>
        <strain evidence="9 10">CGMCC 1.15896</strain>
    </source>
</reference>
<feature type="transmembrane region" description="Helical" evidence="7">
    <location>
        <begin position="465"/>
        <end position="491"/>
    </location>
</feature>
<dbReference type="Pfam" id="PF07690">
    <property type="entry name" value="MFS_1"/>
    <property type="match status" value="1"/>
</dbReference>
<comment type="caution">
    <text evidence="9">The sequence shown here is derived from an EMBL/GenBank/DDBJ whole genome shotgun (WGS) entry which is preliminary data.</text>
</comment>
<keyword evidence="6 7" id="KW-0472">Membrane</keyword>
<dbReference type="SUPFAM" id="SSF103473">
    <property type="entry name" value="MFS general substrate transporter"/>
    <property type="match status" value="1"/>
</dbReference>
<evidence type="ECO:0000256" key="2">
    <source>
        <dbReference type="ARBA" id="ARBA00022448"/>
    </source>
</evidence>
<feature type="transmembrane region" description="Helical" evidence="7">
    <location>
        <begin position="306"/>
        <end position="329"/>
    </location>
</feature>
<sequence length="509" mass="52170">MIDQPINPDAKATAREWIGLALLIVPCLLVAMDLSVLLFAVPALSQALNPSGTQLLWIIDIYGFTLAGLLITMGTLGDRIGRRKLLIIGAGLFALASLAAAFSASAEQLILTRALLGMAGATLAPSTLALIRNMFSNPSQRQLAIGIWTGGFAGGATLGPIVGGLLLEHFWWGAVFLINVPAMILLVALAPLVLPEYRDPLPGRFDLFSAVLSLAAVLTVIYGVKEIAAEGVSILSGASLVAGLLLGIVFISRQFRLADPLIDLGLFAVPAFTAAMASNALAGFALLGISLFNIQYMLLVLDMSPFIAALWSLPTAVAVIVAATAGALLTRVMRPGLVMSLGLGMVAAGLGMLGQLSMATSFWFFLAGMTVMSSGMGLVASVANDMIVSVAPAARAGSAAAIAETSNELSGALGIALLGSLGSLVFRNGLPPVLEAQSLASALDLAARLPVEAGSALRFAANQAFVSSLALTAGTAAAVLAVAAIIALLLLREVVVEAQPSVERHRGGT</sequence>
<dbReference type="Gene3D" id="1.20.1720.10">
    <property type="entry name" value="Multidrug resistance protein D"/>
    <property type="match status" value="1"/>
</dbReference>
<feature type="transmembrane region" description="Helical" evidence="7">
    <location>
        <begin position="409"/>
        <end position="426"/>
    </location>
</feature>
<dbReference type="Gene3D" id="1.20.1250.20">
    <property type="entry name" value="MFS general substrate transporter like domains"/>
    <property type="match status" value="1"/>
</dbReference>
<feature type="transmembrane region" description="Helical" evidence="7">
    <location>
        <begin position="20"/>
        <end position="43"/>
    </location>
</feature>
<dbReference type="InterPro" id="IPR036259">
    <property type="entry name" value="MFS_trans_sf"/>
</dbReference>
<keyword evidence="5 7" id="KW-1133">Transmembrane helix</keyword>
<feature type="transmembrane region" description="Helical" evidence="7">
    <location>
        <begin position="55"/>
        <end position="73"/>
    </location>
</feature>
<evidence type="ECO:0000313" key="9">
    <source>
        <dbReference type="EMBL" id="GGA62708.1"/>
    </source>
</evidence>
<comment type="subcellular location">
    <subcellularLocation>
        <location evidence="1">Cell membrane</location>
        <topology evidence="1">Multi-pass membrane protein</topology>
    </subcellularLocation>
</comment>
<dbReference type="Proteomes" id="UP000596977">
    <property type="component" value="Unassembled WGS sequence"/>
</dbReference>
<evidence type="ECO:0000256" key="7">
    <source>
        <dbReference type="SAM" id="Phobius"/>
    </source>
</evidence>
<keyword evidence="2" id="KW-0813">Transport</keyword>
<dbReference type="PANTHER" id="PTHR42718">
    <property type="entry name" value="MAJOR FACILITATOR SUPERFAMILY MULTIDRUG TRANSPORTER MFSC"/>
    <property type="match status" value="1"/>
</dbReference>